<feature type="domain" description="Heparinase II/III-like C-terminal" evidence="4">
    <location>
        <begin position="300"/>
        <end position="543"/>
    </location>
</feature>
<keyword evidence="6" id="KW-1185">Reference proteome</keyword>
<organism evidence="5 6">
    <name type="scientific">Falsiroseomonas oleicola</name>
    <dbReference type="NCBI Taxonomy" id="2801474"/>
    <lineage>
        <taxon>Bacteria</taxon>
        <taxon>Pseudomonadati</taxon>
        <taxon>Pseudomonadota</taxon>
        <taxon>Alphaproteobacteria</taxon>
        <taxon>Acetobacterales</taxon>
        <taxon>Roseomonadaceae</taxon>
        <taxon>Falsiroseomonas</taxon>
    </lineage>
</organism>
<gene>
    <name evidence="5" type="ORF">JJQ90_21970</name>
</gene>
<dbReference type="Proteomes" id="UP000689967">
    <property type="component" value="Unassembled WGS sequence"/>
</dbReference>
<reference evidence="5 6" key="1">
    <citation type="submission" date="2021-01" db="EMBL/GenBank/DDBJ databases">
        <title>Roseomonas sp. nov, a bacterium isolated from an oil production mixture in Yumen Oilfield.</title>
        <authorList>
            <person name="Wu D."/>
        </authorList>
    </citation>
    <scope>NUCLEOTIDE SEQUENCE [LARGE SCALE GENOMIC DNA]</scope>
    <source>
        <strain evidence="5 6">ROY-5-3</strain>
    </source>
</reference>
<proteinExistence type="predicted"/>
<name>A0ABS6HDA6_9PROT</name>
<dbReference type="InterPro" id="IPR012480">
    <property type="entry name" value="Hepar_II_III_C"/>
</dbReference>
<evidence type="ECO:0000259" key="4">
    <source>
        <dbReference type="Pfam" id="PF07940"/>
    </source>
</evidence>
<dbReference type="PANTHER" id="PTHR39210">
    <property type="entry name" value="HEPARIN-SULFATE LYASE"/>
    <property type="match status" value="1"/>
</dbReference>
<comment type="caution">
    <text evidence="5">The sequence shown here is derived from an EMBL/GenBank/DDBJ whole genome shotgun (WGS) entry which is preliminary data.</text>
</comment>
<evidence type="ECO:0000256" key="3">
    <source>
        <dbReference type="ARBA" id="ARBA00023239"/>
    </source>
</evidence>
<evidence type="ECO:0000256" key="2">
    <source>
        <dbReference type="ARBA" id="ARBA00022764"/>
    </source>
</evidence>
<dbReference type="PANTHER" id="PTHR39210:SF1">
    <property type="entry name" value="HEPARIN-SULFATE LYASE"/>
    <property type="match status" value="1"/>
</dbReference>
<keyword evidence="1" id="KW-0732">Signal</keyword>
<sequence>MIEGVLRGARRILANLKPIKVPDGPARSFRDLWPGDAARGARLLRGEFEAFGTTRPLRAPEGDAAPTRTDWTPAQPGGSQAWYAAAHGFAWLRDLRALGTDAARLRGRALAADWLAHGAHDPLAEAPEVAGARISAWLGHWDFLAATAEDGFRRQLMQRLAQDARGVVAGLPAEAAHRGALVALKGGMAGAVALEEETWLARCVRFLPQELERQFRPDGGHVERSPGVQLAALQDLIEIRNLLHGAGVEAPPQLAATLDRVAPALRMLRHADGGLALFNGTRDEPASFIDLVLTQGQSRGRAPMQLPETGFHRLAASRTLVLMDCGAPPAARRDAAPGGLPRGADRNAHAGTLAFEMSVGRERLIVNCGAAPAAEGEWRDAMRATAAHSTLVLADTNSSELRPEGLGRRVEGVTTDRFEEDGKLWLDATHDGWVKQFGLRHRRRLFLSESGDSLIGEDLLETTREAALPGCTLRFHLHPSVTASLQQDEQGALLRLPSGAGWRLRAGRDVRVAIEESIYLGGEPRRSQQVALHVEAGVDTVNWALSRIGQPAPTTEPQPG</sequence>
<dbReference type="Pfam" id="PF07940">
    <property type="entry name" value="Hepar_II_III_C"/>
    <property type="match status" value="1"/>
</dbReference>
<evidence type="ECO:0000313" key="5">
    <source>
        <dbReference type="EMBL" id="MBU8546404.1"/>
    </source>
</evidence>
<dbReference type="EMBL" id="JAERQM010000007">
    <property type="protein sequence ID" value="MBU8546404.1"/>
    <property type="molecule type" value="Genomic_DNA"/>
</dbReference>
<dbReference type="RefSeq" id="WP_216878413.1">
    <property type="nucleotide sequence ID" value="NZ_JAERQM010000007.1"/>
</dbReference>
<protein>
    <submittedName>
        <fullName evidence="5">Heparinase II/III family protein</fullName>
    </submittedName>
</protein>
<keyword evidence="2" id="KW-0574">Periplasm</keyword>
<evidence type="ECO:0000256" key="1">
    <source>
        <dbReference type="ARBA" id="ARBA00022729"/>
    </source>
</evidence>
<keyword evidence="3" id="KW-0456">Lyase</keyword>
<accession>A0ABS6HDA6</accession>
<evidence type="ECO:0000313" key="6">
    <source>
        <dbReference type="Proteomes" id="UP000689967"/>
    </source>
</evidence>